<organism evidence="2 3">
    <name type="scientific">Phytophthora ramorum</name>
    <name type="common">Sudden oak death agent</name>
    <dbReference type="NCBI Taxonomy" id="164328"/>
    <lineage>
        <taxon>Eukaryota</taxon>
        <taxon>Sar</taxon>
        <taxon>Stramenopiles</taxon>
        <taxon>Oomycota</taxon>
        <taxon>Peronosporomycetes</taxon>
        <taxon>Peronosporales</taxon>
        <taxon>Peronosporaceae</taxon>
        <taxon>Phytophthora</taxon>
    </lineage>
</organism>
<dbReference type="Proteomes" id="UP000005238">
    <property type="component" value="Unassembled WGS sequence"/>
</dbReference>
<protein>
    <submittedName>
        <fullName evidence="2">Uncharacterized protein</fullName>
    </submittedName>
</protein>
<accession>H3GE77</accession>
<dbReference type="VEuPathDB" id="FungiDB:KRP22_12050"/>
<dbReference type="VEuPathDB" id="FungiDB:KRP23_6949"/>
<keyword evidence="3" id="KW-1185">Reference proteome</keyword>
<dbReference type="InParanoid" id="H3GE77"/>
<dbReference type="OMA" id="DEANXNA"/>
<dbReference type="EnsemblProtists" id="Phyra73938">
    <property type="protein sequence ID" value="Phyra73938"/>
    <property type="gene ID" value="Phyra73938"/>
</dbReference>
<evidence type="ECO:0000313" key="3">
    <source>
        <dbReference type="Proteomes" id="UP000005238"/>
    </source>
</evidence>
<dbReference type="AlphaFoldDB" id="H3GE77"/>
<sequence length="607" mass="63743">MGNDVDASQVKMGFASKVGGCCKLGNKSWLLSLLGFVFVILNLAALWALHFADRPVTKGSLRSTTRFTTTNLGITDGATPNVGDAVSFDSDNALHTGAGTTAYLDKLNLGADLKSVSYINFAPIGTSAAYFTTNVMSYLRTTADGITESILTTFSYDASTKTLTTADTDRTNNVVTDKIRGLATLSDTAMVVLTVWASADGASIKTSVMPAVLDGKTVKLVQGNIKQVTAGSVTNFIAPLSSSAFVVAYYDTWSSAYWQNLVVGSVGTDGTITLGSAKNFGVKNADGLNTQFGAPLALKGAGIAIPYYTTLNTYAPSTPAKTDADLKGLCVAYSAFNSNTITGFTDVCATTYYRPAHYPEPIALSDNAMAVVFYDKANSNALTLVTLKMVGSALTFQTSYVFKEVFGSFDYGKGYEFNTEPRLRLLSGNRLAVSFLNPALAGRLSVRIVGYSALTLTFNELTPVLPVALPGVSLALTDTANSAGSITQDLVPVGADGIVASYVGYRDNIVHQRFIVLETLTKPVGVIQSVSSDGTAIATQGRVEVDGLASGEFHYATTSGALVAKGDSLDSSSAEYIYAANNSVLVTTTSRVGVAIDDDTLFVSATF</sequence>
<reference evidence="2" key="2">
    <citation type="submission" date="2015-06" db="UniProtKB">
        <authorList>
            <consortium name="EnsemblProtists"/>
        </authorList>
    </citation>
    <scope>IDENTIFICATION</scope>
    <source>
        <strain evidence="2">Pr102</strain>
    </source>
</reference>
<dbReference type="EMBL" id="DS566002">
    <property type="status" value="NOT_ANNOTATED_CDS"/>
    <property type="molecule type" value="Genomic_DNA"/>
</dbReference>
<dbReference type="eggNOG" id="ENOG502SBQQ">
    <property type="taxonomic scope" value="Eukaryota"/>
</dbReference>
<keyword evidence="1" id="KW-1133">Transmembrane helix</keyword>
<name>H3GE77_PHYRM</name>
<evidence type="ECO:0000256" key="1">
    <source>
        <dbReference type="SAM" id="Phobius"/>
    </source>
</evidence>
<proteinExistence type="predicted"/>
<feature type="transmembrane region" description="Helical" evidence="1">
    <location>
        <begin position="29"/>
        <end position="52"/>
    </location>
</feature>
<keyword evidence="1" id="KW-0472">Membrane</keyword>
<evidence type="ECO:0000313" key="2">
    <source>
        <dbReference type="EnsemblProtists" id="Phyra73938"/>
    </source>
</evidence>
<dbReference type="HOGENOM" id="CLU_452369_0_0_1"/>
<keyword evidence="1" id="KW-0812">Transmembrane</keyword>
<reference evidence="3" key="1">
    <citation type="journal article" date="2006" name="Science">
        <title>Phytophthora genome sequences uncover evolutionary origins and mechanisms of pathogenesis.</title>
        <authorList>
            <person name="Tyler B.M."/>
            <person name="Tripathy S."/>
            <person name="Zhang X."/>
            <person name="Dehal P."/>
            <person name="Jiang R.H."/>
            <person name="Aerts A."/>
            <person name="Arredondo F.D."/>
            <person name="Baxter L."/>
            <person name="Bensasson D."/>
            <person name="Beynon J.L."/>
            <person name="Chapman J."/>
            <person name="Damasceno C.M."/>
            <person name="Dorrance A.E."/>
            <person name="Dou D."/>
            <person name="Dickerman A.W."/>
            <person name="Dubchak I.L."/>
            <person name="Garbelotto M."/>
            <person name="Gijzen M."/>
            <person name="Gordon S.G."/>
            <person name="Govers F."/>
            <person name="Grunwald N.J."/>
            <person name="Huang W."/>
            <person name="Ivors K.L."/>
            <person name="Jones R.W."/>
            <person name="Kamoun S."/>
            <person name="Krampis K."/>
            <person name="Lamour K.H."/>
            <person name="Lee M.K."/>
            <person name="McDonald W.H."/>
            <person name="Medina M."/>
            <person name="Meijer H.J."/>
            <person name="Nordberg E.K."/>
            <person name="Maclean D.J."/>
            <person name="Ospina-Giraldo M.D."/>
            <person name="Morris P.F."/>
            <person name="Phuntumart V."/>
            <person name="Putnam N.H."/>
            <person name="Rash S."/>
            <person name="Rose J.K."/>
            <person name="Sakihama Y."/>
            <person name="Salamov A.A."/>
            <person name="Savidor A."/>
            <person name="Scheuring C.F."/>
            <person name="Smith B.M."/>
            <person name="Sobral B.W."/>
            <person name="Terry A."/>
            <person name="Torto-Alalibo T.A."/>
            <person name="Win J."/>
            <person name="Xu Z."/>
            <person name="Zhang H."/>
            <person name="Grigoriev I.V."/>
            <person name="Rokhsar D.S."/>
            <person name="Boore J.L."/>
        </authorList>
    </citation>
    <scope>NUCLEOTIDE SEQUENCE [LARGE SCALE GENOMIC DNA]</scope>
    <source>
        <strain evidence="3">Pr102</strain>
    </source>
</reference>